<dbReference type="eggNOG" id="KOG0017">
    <property type="taxonomic scope" value="Eukaryota"/>
</dbReference>
<accession>A0A061EQ90</accession>
<name>A0A061EQ90_THECC</name>
<gene>
    <name evidence="1" type="ORF">TCM_019740</name>
</gene>
<evidence type="ECO:0000313" key="2">
    <source>
        <dbReference type="Proteomes" id="UP000026915"/>
    </source>
</evidence>
<dbReference type="Proteomes" id="UP000026915">
    <property type="component" value="Chromosome 4"/>
</dbReference>
<dbReference type="Gramene" id="EOY04499">
    <property type="protein sequence ID" value="EOY04499"/>
    <property type="gene ID" value="TCM_019740"/>
</dbReference>
<proteinExistence type="predicted"/>
<organism evidence="1 2">
    <name type="scientific">Theobroma cacao</name>
    <name type="common">Cacao</name>
    <name type="synonym">Cocoa</name>
    <dbReference type="NCBI Taxonomy" id="3641"/>
    <lineage>
        <taxon>Eukaryota</taxon>
        <taxon>Viridiplantae</taxon>
        <taxon>Streptophyta</taxon>
        <taxon>Embryophyta</taxon>
        <taxon>Tracheophyta</taxon>
        <taxon>Spermatophyta</taxon>
        <taxon>Magnoliopsida</taxon>
        <taxon>eudicotyledons</taxon>
        <taxon>Gunneridae</taxon>
        <taxon>Pentapetalae</taxon>
        <taxon>rosids</taxon>
        <taxon>malvids</taxon>
        <taxon>Malvales</taxon>
        <taxon>Malvaceae</taxon>
        <taxon>Byttnerioideae</taxon>
        <taxon>Theobroma</taxon>
    </lineage>
</organism>
<sequence length="211" mass="24313">MNSAADIWQTLKNHFSQPDDTRICNLQYSLCNITQDTRPVDSYFTKLNGIWEELKNYRPLPYCECGKCTQSCFQKYIELWEKDRVFRFLNGLNESFSALRSHIIMIKPFPSLDEAYNLVLREESQRSILMQSQPLLDTTVVAVVTESKIRVKNEVVCSHCAKNGHVKEKCYCIIGFPPDFKFTKGKGNFSRKAMSAVANSTNQSQVENQED</sequence>
<evidence type="ECO:0000313" key="1">
    <source>
        <dbReference type="EMBL" id="EOY04499.1"/>
    </source>
</evidence>
<dbReference type="InParanoid" id="A0A061EQ90"/>
<dbReference type="PANTHER" id="PTHR34222">
    <property type="entry name" value="GAG_PRE-INTEGRS DOMAIN-CONTAINING PROTEIN"/>
    <property type="match status" value="1"/>
</dbReference>
<dbReference type="AlphaFoldDB" id="A0A061EQ90"/>
<dbReference type="EMBL" id="CM001882">
    <property type="protein sequence ID" value="EOY04499.1"/>
    <property type="molecule type" value="Genomic_DNA"/>
</dbReference>
<protein>
    <submittedName>
        <fullName evidence="1">Uncharacterized protein</fullName>
    </submittedName>
</protein>
<dbReference type="PANTHER" id="PTHR34222:SF97">
    <property type="entry name" value="CATALYTIC REGION, PUTATIVE-RELATED"/>
    <property type="match status" value="1"/>
</dbReference>
<keyword evidence="2" id="KW-1185">Reference proteome</keyword>
<dbReference type="OMA" id="IEEWEIN"/>
<reference evidence="1 2" key="1">
    <citation type="journal article" date="2013" name="Genome Biol.">
        <title>The genome sequence of the most widely cultivated cacao type and its use to identify candidate genes regulating pod color.</title>
        <authorList>
            <person name="Motamayor J.C."/>
            <person name="Mockaitis K."/>
            <person name="Schmutz J."/>
            <person name="Haiminen N."/>
            <person name="Iii D.L."/>
            <person name="Cornejo O."/>
            <person name="Findley S.D."/>
            <person name="Zheng P."/>
            <person name="Utro F."/>
            <person name="Royaert S."/>
            <person name="Saski C."/>
            <person name="Jenkins J."/>
            <person name="Podicheti R."/>
            <person name="Zhao M."/>
            <person name="Scheffler B.E."/>
            <person name="Stack J.C."/>
            <person name="Feltus F.A."/>
            <person name="Mustiga G.M."/>
            <person name="Amores F."/>
            <person name="Phillips W."/>
            <person name="Marelli J.P."/>
            <person name="May G.D."/>
            <person name="Shapiro H."/>
            <person name="Ma J."/>
            <person name="Bustamante C.D."/>
            <person name="Schnell R.J."/>
            <person name="Main D."/>
            <person name="Gilbert D."/>
            <person name="Parida L."/>
            <person name="Kuhn D.N."/>
        </authorList>
    </citation>
    <scope>NUCLEOTIDE SEQUENCE [LARGE SCALE GENOMIC DNA]</scope>
    <source>
        <strain evidence="2">cv. Matina 1-6</strain>
    </source>
</reference>
<dbReference type="HOGENOM" id="CLU_093652_0_0_1"/>